<evidence type="ECO:0000256" key="2">
    <source>
        <dbReference type="ARBA" id="ARBA00022448"/>
    </source>
</evidence>
<proteinExistence type="predicted"/>
<protein>
    <submittedName>
        <fullName evidence="8">MATE family efflux transporter</fullName>
    </submittedName>
</protein>
<dbReference type="EMBL" id="CP048000">
    <property type="protein sequence ID" value="QHQ63127.1"/>
    <property type="molecule type" value="Genomic_DNA"/>
</dbReference>
<dbReference type="InterPro" id="IPR048279">
    <property type="entry name" value="MdtK-like"/>
</dbReference>
<dbReference type="CDD" id="cd13138">
    <property type="entry name" value="MATE_yoeA_like"/>
    <property type="match status" value="1"/>
</dbReference>
<name>A0A6P1TRZ9_9FIRM</name>
<dbReference type="NCBIfam" id="TIGR00797">
    <property type="entry name" value="matE"/>
    <property type="match status" value="1"/>
</dbReference>
<organism evidence="8 9">
    <name type="scientific">Anaerocolumna sedimenticola</name>
    <dbReference type="NCBI Taxonomy" id="2696063"/>
    <lineage>
        <taxon>Bacteria</taxon>
        <taxon>Bacillati</taxon>
        <taxon>Bacillota</taxon>
        <taxon>Clostridia</taxon>
        <taxon>Lachnospirales</taxon>
        <taxon>Lachnospiraceae</taxon>
        <taxon>Anaerocolumna</taxon>
    </lineage>
</organism>
<dbReference type="RefSeq" id="WP_161839948.1">
    <property type="nucleotide sequence ID" value="NZ_CP048000.1"/>
</dbReference>
<keyword evidence="4 7" id="KW-0812">Transmembrane</keyword>
<dbReference type="KEGG" id="anr:Ana3638_22060"/>
<evidence type="ECO:0000256" key="7">
    <source>
        <dbReference type="SAM" id="Phobius"/>
    </source>
</evidence>
<dbReference type="GO" id="GO:0015297">
    <property type="term" value="F:antiporter activity"/>
    <property type="evidence" value="ECO:0007669"/>
    <property type="project" value="InterPro"/>
</dbReference>
<dbReference type="InterPro" id="IPR002528">
    <property type="entry name" value="MATE_fam"/>
</dbReference>
<comment type="subcellular location">
    <subcellularLocation>
        <location evidence="1">Cell membrane</location>
        <topology evidence="1">Multi-pass membrane protein</topology>
    </subcellularLocation>
</comment>
<keyword evidence="5 7" id="KW-1133">Transmembrane helix</keyword>
<keyword evidence="3" id="KW-1003">Cell membrane</keyword>
<reference evidence="8 9" key="1">
    <citation type="submission" date="2020-01" db="EMBL/GenBank/DDBJ databases">
        <title>Genome analysis of Anaerocolumna sp. CBA3638.</title>
        <authorList>
            <person name="Kim J."/>
            <person name="Roh S.W."/>
        </authorList>
    </citation>
    <scope>NUCLEOTIDE SEQUENCE [LARGE SCALE GENOMIC DNA]</scope>
    <source>
        <strain evidence="8 9">CBA3638</strain>
    </source>
</reference>
<feature type="transmembrane region" description="Helical" evidence="7">
    <location>
        <begin position="390"/>
        <end position="415"/>
    </location>
</feature>
<dbReference type="GO" id="GO:0042910">
    <property type="term" value="F:xenobiotic transmembrane transporter activity"/>
    <property type="evidence" value="ECO:0007669"/>
    <property type="project" value="InterPro"/>
</dbReference>
<sequence length="451" mass="50163">MRQNKSSRYSITEGVIWKQLLFFFFPLLFGTFFQQLYTTADAIVVGQYVGKEALSAVGGTTSAIINVFVGCFIGISTGATVTISQYYGGKQYEDVSKAVHSAIMLAITGGAVIMVIGILGAPAALRLMDTPDEIMPYSLVFMRIYFCGMIANLIYNIGAGILRAIGDSRRPLYFLILSCLLNIALDFLFVLYFRWGVVGAAVATVISQFFSAVLVCLTLIKTNECYRLYLNKIRFHKEMLAKIIHIGIPAGFQSLMYSLSNLLIQSTVNQFGTDTIAAWTAYGKIDGIFWMIMGSFGISVTTFVGQNFGAGKNDRVKKGIRVCFVMAMASAVSLSIVLSFGGSYIFQLFTKDQLVINKGMEILRFLAPTYFTYVSIEIFSGSLRGMGSAFIPMILTCLGVCVLRILWIFVAVPIWPNIETVIFSYPLTWFTTSVLFIIYYIMYTRKRFARI</sequence>
<keyword evidence="2" id="KW-0813">Transport</keyword>
<dbReference type="PIRSF" id="PIRSF006603">
    <property type="entry name" value="DinF"/>
    <property type="match status" value="1"/>
</dbReference>
<feature type="transmembrane region" description="Helical" evidence="7">
    <location>
        <begin position="421"/>
        <end position="442"/>
    </location>
</feature>
<accession>A0A6P1TRZ9</accession>
<dbReference type="PANTHER" id="PTHR43549:SF3">
    <property type="entry name" value="MULTIDRUG RESISTANCE PROTEIN YPNP-RELATED"/>
    <property type="match status" value="1"/>
</dbReference>
<gene>
    <name evidence="8" type="ORF">Ana3638_22060</name>
</gene>
<dbReference type="AlphaFoldDB" id="A0A6P1TRZ9"/>
<dbReference type="Proteomes" id="UP000464314">
    <property type="component" value="Chromosome"/>
</dbReference>
<feature type="transmembrane region" description="Helical" evidence="7">
    <location>
        <begin position="102"/>
        <end position="123"/>
    </location>
</feature>
<feature type="transmembrane region" description="Helical" evidence="7">
    <location>
        <begin position="240"/>
        <end position="259"/>
    </location>
</feature>
<dbReference type="GO" id="GO:0005886">
    <property type="term" value="C:plasma membrane"/>
    <property type="evidence" value="ECO:0007669"/>
    <property type="project" value="UniProtKB-SubCell"/>
</dbReference>
<feature type="transmembrane region" description="Helical" evidence="7">
    <location>
        <begin position="172"/>
        <end position="193"/>
    </location>
</feature>
<dbReference type="Pfam" id="PF01554">
    <property type="entry name" value="MatE"/>
    <property type="match status" value="2"/>
</dbReference>
<feature type="transmembrane region" description="Helical" evidence="7">
    <location>
        <begin position="199"/>
        <end position="220"/>
    </location>
</feature>
<evidence type="ECO:0000256" key="1">
    <source>
        <dbReference type="ARBA" id="ARBA00004651"/>
    </source>
</evidence>
<keyword evidence="6 7" id="KW-0472">Membrane</keyword>
<dbReference type="PANTHER" id="PTHR43549">
    <property type="entry name" value="MULTIDRUG RESISTANCE PROTEIN YPNP-RELATED"/>
    <property type="match status" value="1"/>
</dbReference>
<feature type="transmembrane region" description="Helical" evidence="7">
    <location>
        <begin position="143"/>
        <end position="165"/>
    </location>
</feature>
<dbReference type="InterPro" id="IPR052031">
    <property type="entry name" value="Membrane_Transporter-Flippase"/>
</dbReference>
<feature type="transmembrane region" description="Helical" evidence="7">
    <location>
        <begin position="322"/>
        <end position="345"/>
    </location>
</feature>
<feature type="transmembrane region" description="Helical" evidence="7">
    <location>
        <begin position="288"/>
        <end position="310"/>
    </location>
</feature>
<feature type="transmembrane region" description="Helical" evidence="7">
    <location>
        <begin position="365"/>
        <end position="383"/>
    </location>
</feature>
<evidence type="ECO:0000256" key="3">
    <source>
        <dbReference type="ARBA" id="ARBA00022475"/>
    </source>
</evidence>
<evidence type="ECO:0000256" key="6">
    <source>
        <dbReference type="ARBA" id="ARBA00023136"/>
    </source>
</evidence>
<feature type="transmembrane region" description="Helical" evidence="7">
    <location>
        <begin position="20"/>
        <end position="37"/>
    </location>
</feature>
<evidence type="ECO:0000313" key="9">
    <source>
        <dbReference type="Proteomes" id="UP000464314"/>
    </source>
</evidence>
<keyword evidence="9" id="KW-1185">Reference proteome</keyword>
<evidence type="ECO:0000256" key="5">
    <source>
        <dbReference type="ARBA" id="ARBA00022989"/>
    </source>
</evidence>
<feature type="transmembrane region" description="Helical" evidence="7">
    <location>
        <begin position="57"/>
        <end position="81"/>
    </location>
</feature>
<evidence type="ECO:0000256" key="4">
    <source>
        <dbReference type="ARBA" id="ARBA00022692"/>
    </source>
</evidence>
<evidence type="ECO:0000313" key="8">
    <source>
        <dbReference type="EMBL" id="QHQ63127.1"/>
    </source>
</evidence>